<comment type="caution">
    <text evidence="8">The sequence shown here is derived from an EMBL/GenBank/DDBJ whole genome shotgun (WGS) entry which is preliminary data.</text>
</comment>
<dbReference type="GO" id="GO:0043531">
    <property type="term" value="F:ADP binding"/>
    <property type="evidence" value="ECO:0007669"/>
    <property type="project" value="InterPro"/>
</dbReference>
<dbReference type="OrthoDB" id="598235at2759"/>
<dbReference type="EMBL" id="CACVBM020000288">
    <property type="protein sequence ID" value="CAA7017135.1"/>
    <property type="molecule type" value="Genomic_DNA"/>
</dbReference>
<dbReference type="Proteomes" id="UP000467841">
    <property type="component" value="Unassembled WGS sequence"/>
</dbReference>
<evidence type="ECO:0000256" key="3">
    <source>
        <dbReference type="ARBA" id="ARBA00022821"/>
    </source>
</evidence>
<dbReference type="Gene3D" id="1.10.10.10">
    <property type="entry name" value="Winged helix-like DNA-binding domain superfamily/Winged helix DNA-binding domain"/>
    <property type="match status" value="1"/>
</dbReference>
<evidence type="ECO:0000259" key="4">
    <source>
        <dbReference type="Pfam" id="PF00931"/>
    </source>
</evidence>
<protein>
    <recommendedName>
        <fullName evidence="10">NB-ARC domain-containing protein</fullName>
    </recommendedName>
</protein>
<accession>A0A6D2HNW2</accession>
<dbReference type="Pfam" id="PF00931">
    <property type="entry name" value="NB-ARC"/>
    <property type="match status" value="1"/>
</dbReference>
<dbReference type="SUPFAM" id="SSF52540">
    <property type="entry name" value="P-loop containing nucleoside triphosphate hydrolases"/>
    <property type="match status" value="1"/>
</dbReference>
<dbReference type="Gene3D" id="1.10.8.430">
    <property type="entry name" value="Helical domain of apoptotic protease-activating factors"/>
    <property type="match status" value="1"/>
</dbReference>
<proteinExistence type="predicted"/>
<dbReference type="InterPro" id="IPR042197">
    <property type="entry name" value="Apaf_helical"/>
</dbReference>
<dbReference type="PANTHER" id="PTHR23155">
    <property type="entry name" value="DISEASE RESISTANCE PROTEIN RP"/>
    <property type="match status" value="1"/>
</dbReference>
<dbReference type="FunFam" id="1.10.10.10:FF:000322">
    <property type="entry name" value="Probable disease resistance protein At1g63360"/>
    <property type="match status" value="1"/>
</dbReference>
<dbReference type="Pfam" id="PF23598">
    <property type="entry name" value="LRR_14"/>
    <property type="match status" value="1"/>
</dbReference>
<feature type="domain" description="Disease resistance N-terminal" evidence="5">
    <location>
        <begin position="6"/>
        <end position="94"/>
    </location>
</feature>
<dbReference type="InterPro" id="IPR041118">
    <property type="entry name" value="Rx_N"/>
</dbReference>
<dbReference type="Pfam" id="PF23559">
    <property type="entry name" value="WHD_DRP"/>
    <property type="match status" value="1"/>
</dbReference>
<evidence type="ECO:0000256" key="1">
    <source>
        <dbReference type="ARBA" id="ARBA00022737"/>
    </source>
</evidence>
<dbReference type="Gene3D" id="3.80.10.10">
    <property type="entry name" value="Ribonuclease Inhibitor"/>
    <property type="match status" value="1"/>
</dbReference>
<keyword evidence="3" id="KW-0611">Plant defense</keyword>
<dbReference type="GO" id="GO:0098542">
    <property type="term" value="P:defense response to other organism"/>
    <property type="evidence" value="ECO:0007669"/>
    <property type="project" value="TreeGrafter"/>
</dbReference>
<dbReference type="InterPro" id="IPR058922">
    <property type="entry name" value="WHD_DRP"/>
</dbReference>
<evidence type="ECO:0000313" key="8">
    <source>
        <dbReference type="EMBL" id="CAA7017135.1"/>
    </source>
</evidence>
<feature type="domain" description="Disease resistance R13L4/SHOC-2-like LRR" evidence="7">
    <location>
        <begin position="566"/>
        <end position="880"/>
    </location>
</feature>
<keyword evidence="9" id="KW-1185">Reference proteome</keyword>
<dbReference type="PRINTS" id="PR00364">
    <property type="entry name" value="DISEASERSIST"/>
</dbReference>
<evidence type="ECO:0000259" key="7">
    <source>
        <dbReference type="Pfam" id="PF23598"/>
    </source>
</evidence>
<evidence type="ECO:0000259" key="5">
    <source>
        <dbReference type="Pfam" id="PF18052"/>
    </source>
</evidence>
<dbReference type="InterPro" id="IPR055414">
    <property type="entry name" value="LRR_R13L4/SHOC2-like"/>
</dbReference>
<evidence type="ECO:0008006" key="10">
    <source>
        <dbReference type="Google" id="ProtNLM"/>
    </source>
</evidence>
<sequence length="924" mass="106098">MSWATVDFGIGRIISLLENETLLLSGVHGEIEKMKKELLIMKSFLEDSNKHGGNGSTTTTTTQLFKTFVANTRDLAYQVEDIIDEFVYHIHVYRSCKNLWRAFHFPRYMWARHCIACKLGVVNVLIQSISDSMRRYSRLKNCQSSSPPIDDGSAKWVNNISESCLFFSENSLVGIDAAKRKLTGWLVSQETQRIVVSVVGMGGSGKTTLSATIFKSQSVRKHFESYAWVTVSKSYVIEDVFRTMIKEFYKEADTQIPPELYSLSYRELVATLVEYLKSKRYIVVLDDVWTTDLWREISIALPDGICGSRVMVTTRSNNVASFSYGVGSRKHEIELLKEDEAWLLFCNKAFSGCLEQCRRQNLEVMARKLLERCQGLPLAIASLGSMMSTRTLESEWKTVYNSLNWELNNNLELKVVRSILLVSFNDLPYPLKQCFLYCTLFPANYRMKRKRLVRMWMAQRFVEPIRGVKPEEVADRYLNELVYRNMLQVILWNPFGRPKVFKMHDVIREIALSVSKGERFCDIYKNGNDGDDDEETTEDCCTRHLCIQREMRPGTIRSTNLHTLLVCTKNSIELPSSLKLLRALDLEESAISKLPDCLVTLFNLKYLNVSKTQVKELPRNFHRLINLETLNTKHSKIEELPPGISKLRKLRHLITFRCNYGQDPTWNYVLGTRVSPDVCQLKDLQVMDCFNAEAELIKNLGNMTQLTRISLVMVKREHGNDLCKSLNKIKRLRFLSLTSIHEEETLEIDGLEATASIEKLFLAGKLERVPSWFHDLQNLTYLGLRGSQLQEKAIGYIQELPKLVWLSFYNAFMGPRLCFAQGFQSLKIMDIVQMQHLTQVVIEDGAMTELQKLYIRACRGLESVPKGIENLANLQELHLSHVSDQLVDRIRGAGSVDRSRVKHIPAIKHRFTTDKGSFYVSLSS</sequence>
<dbReference type="AlphaFoldDB" id="A0A6D2HNW2"/>
<dbReference type="InterPro" id="IPR038005">
    <property type="entry name" value="RX-like_CC"/>
</dbReference>
<dbReference type="FunFam" id="3.40.50.300:FF:001091">
    <property type="entry name" value="Probable disease resistance protein At1g61300"/>
    <property type="match status" value="1"/>
</dbReference>
<dbReference type="Gene3D" id="3.40.50.300">
    <property type="entry name" value="P-loop containing nucleotide triphosphate hydrolases"/>
    <property type="match status" value="1"/>
</dbReference>
<evidence type="ECO:0000313" key="9">
    <source>
        <dbReference type="Proteomes" id="UP000467841"/>
    </source>
</evidence>
<organism evidence="8 9">
    <name type="scientific">Microthlaspi erraticum</name>
    <dbReference type="NCBI Taxonomy" id="1685480"/>
    <lineage>
        <taxon>Eukaryota</taxon>
        <taxon>Viridiplantae</taxon>
        <taxon>Streptophyta</taxon>
        <taxon>Embryophyta</taxon>
        <taxon>Tracheophyta</taxon>
        <taxon>Spermatophyta</taxon>
        <taxon>Magnoliopsida</taxon>
        <taxon>eudicotyledons</taxon>
        <taxon>Gunneridae</taxon>
        <taxon>Pentapetalae</taxon>
        <taxon>rosids</taxon>
        <taxon>malvids</taxon>
        <taxon>Brassicales</taxon>
        <taxon>Brassicaceae</taxon>
        <taxon>Coluteocarpeae</taxon>
        <taxon>Microthlaspi</taxon>
    </lineage>
</organism>
<evidence type="ECO:0000259" key="6">
    <source>
        <dbReference type="Pfam" id="PF23559"/>
    </source>
</evidence>
<feature type="domain" description="Disease resistance protein winged helix" evidence="6">
    <location>
        <begin position="440"/>
        <end position="511"/>
    </location>
</feature>
<feature type="domain" description="NB-ARC" evidence="4">
    <location>
        <begin position="177"/>
        <end position="351"/>
    </location>
</feature>
<dbReference type="InterPro" id="IPR002182">
    <property type="entry name" value="NB-ARC"/>
</dbReference>
<dbReference type="InterPro" id="IPR027417">
    <property type="entry name" value="P-loop_NTPase"/>
</dbReference>
<reference evidence="8" key="1">
    <citation type="submission" date="2020-01" db="EMBL/GenBank/DDBJ databases">
        <authorList>
            <person name="Mishra B."/>
        </authorList>
    </citation>
    <scope>NUCLEOTIDE SEQUENCE [LARGE SCALE GENOMIC DNA]</scope>
</reference>
<dbReference type="Pfam" id="PF18052">
    <property type="entry name" value="Rx_N"/>
    <property type="match status" value="1"/>
</dbReference>
<keyword evidence="1" id="KW-0677">Repeat</keyword>
<keyword evidence="2" id="KW-0547">Nucleotide-binding</keyword>
<evidence type="ECO:0000256" key="2">
    <source>
        <dbReference type="ARBA" id="ARBA00022741"/>
    </source>
</evidence>
<name>A0A6D2HNW2_9BRAS</name>
<dbReference type="PANTHER" id="PTHR23155:SF1205">
    <property type="entry name" value="DISEASE RESISTANCE PROTEIN RPM1"/>
    <property type="match status" value="1"/>
</dbReference>
<dbReference type="CDD" id="cd14798">
    <property type="entry name" value="RX-CC_like"/>
    <property type="match status" value="1"/>
</dbReference>
<dbReference type="InterPro" id="IPR044974">
    <property type="entry name" value="Disease_R_plants"/>
</dbReference>
<gene>
    <name evidence="8" type="ORF">MERR_LOCUS4370</name>
</gene>
<dbReference type="InterPro" id="IPR036388">
    <property type="entry name" value="WH-like_DNA-bd_sf"/>
</dbReference>
<dbReference type="Gene3D" id="1.20.5.4130">
    <property type="match status" value="1"/>
</dbReference>
<dbReference type="SUPFAM" id="SSF52058">
    <property type="entry name" value="L domain-like"/>
    <property type="match status" value="1"/>
</dbReference>
<dbReference type="InterPro" id="IPR032675">
    <property type="entry name" value="LRR_dom_sf"/>
</dbReference>